<proteinExistence type="predicted"/>
<dbReference type="AlphaFoldDB" id="A0A1D2A8I4"/>
<feature type="non-terminal residue" evidence="1">
    <location>
        <position position="1"/>
    </location>
</feature>
<name>A0A1D2A8I4_AUXPR</name>
<sequence>IRQFQTESRTCVTASGLDRSGPFAEVWTCDTRKHARGLLQLPIGMSILDSFSEACVRQEACSDGRSLPWLRGLLSYSRTGKLVAAAQDGGLLLGDVREELAVQAG</sequence>
<evidence type="ECO:0000313" key="1">
    <source>
        <dbReference type="EMBL" id="JAT75233.1"/>
    </source>
</evidence>
<gene>
    <name evidence="1" type="ORF">g.10324</name>
</gene>
<accession>A0A1D2A8I4</accession>
<feature type="non-terminal residue" evidence="1">
    <location>
        <position position="105"/>
    </location>
</feature>
<dbReference type="EMBL" id="GDKF01003389">
    <property type="protein sequence ID" value="JAT75233.1"/>
    <property type="molecule type" value="Transcribed_RNA"/>
</dbReference>
<protein>
    <submittedName>
        <fullName evidence="1">Uncharacterized protein</fullName>
    </submittedName>
</protein>
<reference evidence="1" key="1">
    <citation type="submission" date="2015-08" db="EMBL/GenBank/DDBJ databases">
        <authorList>
            <person name="Babu N.S."/>
            <person name="Beckwith C.J."/>
            <person name="Beseler K.G."/>
            <person name="Brison A."/>
            <person name="Carone J.V."/>
            <person name="Caskin T.P."/>
            <person name="Diamond M."/>
            <person name="Durham M.E."/>
            <person name="Foxe J.M."/>
            <person name="Go M."/>
            <person name="Henderson B.A."/>
            <person name="Jones I.B."/>
            <person name="McGettigan J.A."/>
            <person name="Micheletti S.J."/>
            <person name="Nasrallah M.E."/>
            <person name="Ortiz D."/>
            <person name="Piller C.R."/>
            <person name="Privatt S.R."/>
            <person name="Schneider S.L."/>
            <person name="Sharp S."/>
            <person name="Smith T.C."/>
            <person name="Stanton J.D."/>
            <person name="Ullery H.E."/>
            <person name="Wilson R.J."/>
            <person name="Serrano M.G."/>
            <person name="Buck G."/>
            <person name="Lee V."/>
            <person name="Wang Y."/>
            <person name="Carvalho R."/>
            <person name="Voegtly L."/>
            <person name="Shi R."/>
            <person name="Duckworth R."/>
            <person name="Johnson A."/>
            <person name="Loviza R."/>
            <person name="Walstead R."/>
            <person name="Shah Z."/>
            <person name="Kiflezghi M."/>
            <person name="Wade K."/>
            <person name="Ball S.L."/>
            <person name="Bradley K.W."/>
            <person name="Asai D.J."/>
            <person name="Bowman C.A."/>
            <person name="Russell D.A."/>
            <person name="Pope W.H."/>
            <person name="Jacobs-Sera D."/>
            <person name="Hendrix R.W."/>
            <person name="Hatfull G.F."/>
        </authorList>
    </citation>
    <scope>NUCLEOTIDE SEQUENCE</scope>
</reference>
<organism evidence="1">
    <name type="scientific">Auxenochlorella protothecoides</name>
    <name type="common">Green microalga</name>
    <name type="synonym">Chlorella protothecoides</name>
    <dbReference type="NCBI Taxonomy" id="3075"/>
    <lineage>
        <taxon>Eukaryota</taxon>
        <taxon>Viridiplantae</taxon>
        <taxon>Chlorophyta</taxon>
        <taxon>core chlorophytes</taxon>
        <taxon>Trebouxiophyceae</taxon>
        <taxon>Chlorellales</taxon>
        <taxon>Chlorellaceae</taxon>
        <taxon>Auxenochlorella</taxon>
    </lineage>
</organism>